<evidence type="ECO:0000313" key="3">
    <source>
        <dbReference type="Proteomes" id="UP001631993"/>
    </source>
</evidence>
<name>A0ABW9IX77_STRGJ</name>
<protein>
    <submittedName>
        <fullName evidence="2">Sigma-70 family RNA polymerase sigma factor</fullName>
    </submittedName>
</protein>
<accession>A0ABW9IX77</accession>
<dbReference type="Proteomes" id="UP001631993">
    <property type="component" value="Unassembled WGS sequence"/>
</dbReference>
<dbReference type="RefSeq" id="WP_369276544.1">
    <property type="nucleotide sequence ID" value="NZ_JBJVMW010000030.1"/>
</dbReference>
<dbReference type="EMBL" id="JBJVNE010000038">
    <property type="protein sequence ID" value="MFM9653045.1"/>
    <property type="molecule type" value="Genomic_DNA"/>
</dbReference>
<evidence type="ECO:0000313" key="2">
    <source>
        <dbReference type="EMBL" id="MFM9653045.1"/>
    </source>
</evidence>
<reference evidence="2 3" key="1">
    <citation type="submission" date="2024-12" db="EMBL/GenBank/DDBJ databases">
        <title>Forecasting of Potato common scab and diversities of Pathogenic streptomyces spp. in china.</title>
        <authorList>
            <person name="Handique U."/>
            <person name="Wu J."/>
        </authorList>
    </citation>
    <scope>NUCLEOTIDE SEQUENCE [LARGE SCALE GENOMIC DNA]</scope>
    <source>
        <strain evidence="2 3">ZRIMU1585</strain>
    </source>
</reference>
<organism evidence="2 3">
    <name type="scientific">Streptomyces galilaeus</name>
    <dbReference type="NCBI Taxonomy" id="33899"/>
    <lineage>
        <taxon>Bacteria</taxon>
        <taxon>Bacillati</taxon>
        <taxon>Actinomycetota</taxon>
        <taxon>Actinomycetes</taxon>
        <taxon>Kitasatosporales</taxon>
        <taxon>Streptomycetaceae</taxon>
        <taxon>Streptomyces</taxon>
    </lineage>
</organism>
<gene>
    <name evidence="2" type="ORF">ACKI1S_43965</name>
</gene>
<dbReference type="SUPFAM" id="SSF88659">
    <property type="entry name" value="Sigma3 and sigma4 domains of RNA polymerase sigma factors"/>
    <property type="match status" value="1"/>
</dbReference>
<feature type="region of interest" description="Disordered" evidence="1">
    <location>
        <begin position="148"/>
        <end position="169"/>
    </location>
</feature>
<keyword evidence="3" id="KW-1185">Reference proteome</keyword>
<proteinExistence type="predicted"/>
<sequence length="169" mass="18756">MHEDVFRADDGYGSATQEPLPLPLDFEAHYVMNQQAWHSYALYRLGTNDVAERAVHRAFLEVLRNWDALLAEANLPQQTWSVLRRVVGDEALCAARDGITAMPSTIGLYPALLKLPQRQLDVIVLRYVLRYSSRKTGWYLGITRGGRATGGTCGASPRRAGGASRGRGR</sequence>
<evidence type="ECO:0000256" key="1">
    <source>
        <dbReference type="SAM" id="MobiDB-lite"/>
    </source>
</evidence>
<comment type="caution">
    <text evidence="2">The sequence shown here is derived from an EMBL/GenBank/DDBJ whole genome shotgun (WGS) entry which is preliminary data.</text>
</comment>
<dbReference type="InterPro" id="IPR013324">
    <property type="entry name" value="RNA_pol_sigma_r3/r4-like"/>
</dbReference>